<dbReference type="InterPro" id="IPR058240">
    <property type="entry name" value="rSAM_sf"/>
</dbReference>
<evidence type="ECO:0000256" key="3">
    <source>
        <dbReference type="ARBA" id="ARBA00023004"/>
    </source>
</evidence>
<proteinExistence type="predicted"/>
<dbReference type="PIRSF" id="PIRSF004869">
    <property type="entry name" value="PflX_prd"/>
    <property type="match status" value="1"/>
</dbReference>
<dbReference type="InterPro" id="IPR013785">
    <property type="entry name" value="Aldolase_TIM"/>
</dbReference>
<dbReference type="PANTHER" id="PTHR43075">
    <property type="entry name" value="FORMATE LYASE ACTIVATING ENZYME, PUTATIVE (AFU_ORTHOLOGUE AFUA_2G15630)-RELATED"/>
    <property type="match status" value="1"/>
</dbReference>
<keyword evidence="3 5" id="KW-0408">Iron</keyword>
<evidence type="ECO:0000313" key="7">
    <source>
        <dbReference type="Proteomes" id="UP000030993"/>
    </source>
</evidence>
<dbReference type="CDD" id="cd01335">
    <property type="entry name" value="Radical_SAM"/>
    <property type="match status" value="1"/>
</dbReference>
<dbReference type="eggNOG" id="COG1313">
    <property type="taxonomic scope" value="Bacteria"/>
</dbReference>
<dbReference type="InterPro" id="IPR016431">
    <property type="entry name" value="Pyrv-formate_lyase-activ_prd"/>
</dbReference>
<dbReference type="STRING" id="82374.NZ47_10420"/>
<reference evidence="6 7" key="1">
    <citation type="journal article" date="2013" name="PLoS ONE">
        <title>Identification and characterization of three novel lipases belonging to families II and V from Anaerovibrio lipolyticus 5ST.</title>
        <authorList>
            <person name="Prive F."/>
            <person name="Kaderbhai N.N."/>
            <person name="Girdwood S."/>
            <person name="Worgan H.J."/>
            <person name="Pinloche E."/>
            <person name="Scollan N.D."/>
            <person name="Huws S.A."/>
            <person name="Newbold C.J."/>
        </authorList>
    </citation>
    <scope>NUCLEOTIDE SEQUENCE [LARGE SCALE GENOMIC DNA]</scope>
    <source>
        <strain evidence="6 7">5S</strain>
    </source>
</reference>
<comment type="caution">
    <text evidence="6">The sequence shown here is derived from an EMBL/GenBank/DDBJ whole genome shotgun (WGS) entry which is preliminary data.</text>
</comment>
<dbReference type="GO" id="GO:0051536">
    <property type="term" value="F:iron-sulfur cluster binding"/>
    <property type="evidence" value="ECO:0007669"/>
    <property type="project" value="UniProtKB-KW"/>
</dbReference>
<evidence type="ECO:0000256" key="5">
    <source>
        <dbReference type="PIRSR" id="PIRSR004869-50"/>
    </source>
</evidence>
<dbReference type="PANTHER" id="PTHR43075:SF1">
    <property type="entry name" value="FORMATE LYASE ACTIVATING ENZYME, PUTATIVE (AFU_ORTHOLOGUE AFUA_2G15630)-RELATED"/>
    <property type="match status" value="1"/>
</dbReference>
<organism evidence="6 7">
    <name type="scientific">Anaerovibrio lipolyticus</name>
    <dbReference type="NCBI Taxonomy" id="82374"/>
    <lineage>
        <taxon>Bacteria</taxon>
        <taxon>Bacillati</taxon>
        <taxon>Bacillota</taxon>
        <taxon>Negativicutes</taxon>
        <taxon>Selenomonadales</taxon>
        <taxon>Selenomonadaceae</taxon>
        <taxon>Anaerovibrio</taxon>
    </lineage>
</organism>
<dbReference type="RefSeq" id="WP_039210316.1">
    <property type="nucleotide sequence ID" value="NZ_JSCE01000197.1"/>
</dbReference>
<feature type="binding site" evidence="5">
    <location>
        <position position="69"/>
    </location>
    <ligand>
        <name>[4Fe-4S] cluster</name>
        <dbReference type="ChEBI" id="CHEBI:49883"/>
        <note>4Fe-4S-S-AdoMet</note>
    </ligand>
</feature>
<evidence type="ECO:0000313" key="6">
    <source>
        <dbReference type="EMBL" id="KHM51438.1"/>
    </source>
</evidence>
<comment type="cofactor">
    <cofactor evidence="5">
        <name>[4Fe-4S] cluster</name>
        <dbReference type="ChEBI" id="CHEBI:49883"/>
    </cofactor>
    <text evidence="5">Binds 1 [4Fe-4S] cluster. The cluster is coordinated with 3 cysteines and an exchangeable S-adenosyl-L-methionine.</text>
</comment>
<dbReference type="SFLD" id="SFLDG01099">
    <property type="entry name" value="Uncharacterised_Radical_SAM_Su"/>
    <property type="match status" value="1"/>
</dbReference>
<keyword evidence="1 5" id="KW-0949">S-adenosyl-L-methionine</keyword>
<feature type="binding site" evidence="5">
    <location>
        <position position="76"/>
    </location>
    <ligand>
        <name>[4Fe-4S] cluster</name>
        <dbReference type="ChEBI" id="CHEBI:49883"/>
        <note>4Fe-4S-S-AdoMet</note>
    </ligand>
</feature>
<evidence type="ECO:0000256" key="1">
    <source>
        <dbReference type="ARBA" id="ARBA00022691"/>
    </source>
</evidence>
<dbReference type="InterPro" id="IPR040085">
    <property type="entry name" value="MJ0674-like"/>
</dbReference>
<name>A0A0B2JXK0_9FIRM</name>
<dbReference type="SFLD" id="SFLDS00029">
    <property type="entry name" value="Radical_SAM"/>
    <property type="match status" value="1"/>
</dbReference>
<protein>
    <submittedName>
        <fullName evidence="6">Fe-S protein</fullName>
    </submittedName>
</protein>
<dbReference type="SUPFAM" id="SSF102114">
    <property type="entry name" value="Radical SAM enzymes"/>
    <property type="match status" value="1"/>
</dbReference>
<dbReference type="Gene3D" id="3.20.20.70">
    <property type="entry name" value="Aldolase class I"/>
    <property type="match status" value="1"/>
</dbReference>
<dbReference type="Proteomes" id="UP000030993">
    <property type="component" value="Unassembled WGS sequence"/>
</dbReference>
<keyword evidence="7" id="KW-1185">Reference proteome</keyword>
<dbReference type="GO" id="GO:0046872">
    <property type="term" value="F:metal ion binding"/>
    <property type="evidence" value="ECO:0007669"/>
    <property type="project" value="UniProtKB-KW"/>
</dbReference>
<keyword evidence="2 5" id="KW-0479">Metal-binding</keyword>
<evidence type="ECO:0000256" key="2">
    <source>
        <dbReference type="ARBA" id="ARBA00022723"/>
    </source>
</evidence>
<evidence type="ECO:0000256" key="4">
    <source>
        <dbReference type="ARBA" id="ARBA00023014"/>
    </source>
</evidence>
<sequence>MSGILDNGVGDLLADCSICPRLCHADRVKGTGFCGGGLKAKVALVSLHPWEEPVIAGEKGAGTVFFSGCSLRCMFCQNHEISHGHKGIEVSDERLGEIFYEQQLRGASTLDLVTPTHYVPQIIRGLFFAKKKGFSLPVVYNSSGYENISTLDLLGDIVDVFLPDLKYYSEDLAGEYSKAPDYFRVASRAIRKMVQLTGAAVERGGILQKGVLVRHMVLPGARKDSMVLLKWLWEEFGDSIMVSIMNQYTPAYKALAHPKLKRPLTTFEYDSVVDFALDLGFTRCFVQESGAAREEFIPKWTGQGVETFHI</sequence>
<feature type="binding site" evidence="5">
    <location>
        <position position="73"/>
    </location>
    <ligand>
        <name>[4Fe-4S] cluster</name>
        <dbReference type="ChEBI" id="CHEBI:49883"/>
        <note>4Fe-4S-S-AdoMet</note>
    </ligand>
</feature>
<dbReference type="GO" id="GO:0003824">
    <property type="term" value="F:catalytic activity"/>
    <property type="evidence" value="ECO:0007669"/>
    <property type="project" value="InterPro"/>
</dbReference>
<accession>A0A0B2JXK0</accession>
<dbReference type="EMBL" id="JSCE01000197">
    <property type="protein sequence ID" value="KHM51438.1"/>
    <property type="molecule type" value="Genomic_DNA"/>
</dbReference>
<dbReference type="InterPro" id="IPR007197">
    <property type="entry name" value="rSAM"/>
</dbReference>
<keyword evidence="4 5" id="KW-0411">Iron-sulfur</keyword>
<dbReference type="AlphaFoldDB" id="A0A0B2JXK0"/>
<gene>
    <name evidence="6" type="ORF">NZ47_10420</name>
</gene>